<dbReference type="InterPro" id="IPR000529">
    <property type="entry name" value="Ribosomal_bS6"/>
</dbReference>
<dbReference type="GO" id="GO:0070181">
    <property type="term" value="F:small ribosomal subunit rRNA binding"/>
    <property type="evidence" value="ECO:0000318"/>
    <property type="project" value="GO_Central"/>
</dbReference>
<dbReference type="Gene3D" id="3.30.70.60">
    <property type="match status" value="1"/>
</dbReference>
<name>A0A067F794_CITSI</name>
<dbReference type="PANTHER" id="PTHR21011">
    <property type="entry name" value="MITOCHONDRIAL 28S RIBOSOMAL PROTEIN S6"/>
    <property type="match status" value="1"/>
</dbReference>
<dbReference type="STRING" id="2711.A0A067F794"/>
<dbReference type="SUPFAM" id="SSF54995">
    <property type="entry name" value="Ribosomal protein S6"/>
    <property type="match status" value="1"/>
</dbReference>
<evidence type="ECO:0000256" key="1">
    <source>
        <dbReference type="ARBA" id="ARBA00009512"/>
    </source>
</evidence>
<accession>A0A067F794</accession>
<dbReference type="AlphaFoldDB" id="A0A067F794"/>
<comment type="similarity">
    <text evidence="1">Belongs to the bacterial ribosomal protein bS6 family.</text>
</comment>
<protein>
    <submittedName>
        <fullName evidence="2">Uncharacterized protein</fullName>
    </submittedName>
</protein>
<feature type="non-terminal residue" evidence="2">
    <location>
        <position position="61"/>
    </location>
</feature>
<gene>
    <name evidence="2" type="ORF">CISIN_1g0319852mg</name>
</gene>
<dbReference type="InterPro" id="IPR035980">
    <property type="entry name" value="Ribosomal_bS6_sf"/>
</dbReference>
<dbReference type="Pfam" id="PF01250">
    <property type="entry name" value="Ribosomal_S6"/>
    <property type="match status" value="1"/>
</dbReference>
<evidence type="ECO:0000313" key="3">
    <source>
        <dbReference type="Proteomes" id="UP000027120"/>
    </source>
</evidence>
<dbReference type="InterPro" id="IPR014717">
    <property type="entry name" value="Transl_elong_EF1B/ribsomal_bS6"/>
</dbReference>
<dbReference type="GO" id="GO:0003735">
    <property type="term" value="F:structural constituent of ribosome"/>
    <property type="evidence" value="ECO:0000318"/>
    <property type="project" value="GO_Central"/>
</dbReference>
<dbReference type="GO" id="GO:0006412">
    <property type="term" value="P:translation"/>
    <property type="evidence" value="ECO:0007669"/>
    <property type="project" value="InterPro"/>
</dbReference>
<sequence>MPLYDCMLLLKPHVRKESLMELVARVGKHVYGRNGVLTDITSFGTVQLGYGIKKLDGRYYQ</sequence>
<dbReference type="GO" id="GO:0005737">
    <property type="term" value="C:cytoplasm"/>
    <property type="evidence" value="ECO:0007669"/>
    <property type="project" value="UniProtKB-ARBA"/>
</dbReference>
<proteinExistence type="inferred from homology"/>
<reference evidence="2 3" key="1">
    <citation type="submission" date="2014-04" db="EMBL/GenBank/DDBJ databases">
        <authorList>
            <consortium name="International Citrus Genome Consortium"/>
            <person name="Gmitter F."/>
            <person name="Chen C."/>
            <person name="Farmerie W."/>
            <person name="Harkins T."/>
            <person name="Desany B."/>
            <person name="Mohiuddin M."/>
            <person name="Kodira C."/>
            <person name="Borodovsky M."/>
            <person name="Lomsadze A."/>
            <person name="Burns P."/>
            <person name="Jenkins J."/>
            <person name="Prochnik S."/>
            <person name="Shu S."/>
            <person name="Chapman J."/>
            <person name="Pitluck S."/>
            <person name="Schmutz J."/>
            <person name="Rokhsar D."/>
        </authorList>
    </citation>
    <scope>NUCLEOTIDE SEQUENCE</scope>
</reference>
<keyword evidence="3" id="KW-1185">Reference proteome</keyword>
<dbReference type="GO" id="GO:0005840">
    <property type="term" value="C:ribosome"/>
    <property type="evidence" value="ECO:0007669"/>
    <property type="project" value="InterPro"/>
</dbReference>
<organism evidence="2 3">
    <name type="scientific">Citrus sinensis</name>
    <name type="common">Sweet orange</name>
    <name type="synonym">Citrus aurantium var. sinensis</name>
    <dbReference type="NCBI Taxonomy" id="2711"/>
    <lineage>
        <taxon>Eukaryota</taxon>
        <taxon>Viridiplantae</taxon>
        <taxon>Streptophyta</taxon>
        <taxon>Embryophyta</taxon>
        <taxon>Tracheophyta</taxon>
        <taxon>Spermatophyta</taxon>
        <taxon>Magnoliopsida</taxon>
        <taxon>eudicotyledons</taxon>
        <taxon>Gunneridae</taxon>
        <taxon>Pentapetalae</taxon>
        <taxon>rosids</taxon>
        <taxon>malvids</taxon>
        <taxon>Sapindales</taxon>
        <taxon>Rutaceae</taxon>
        <taxon>Aurantioideae</taxon>
        <taxon>Citrus</taxon>
    </lineage>
</organism>
<dbReference type="EMBL" id="KK784940">
    <property type="protein sequence ID" value="KDO59362.1"/>
    <property type="molecule type" value="Genomic_DNA"/>
</dbReference>
<dbReference type="PANTHER" id="PTHR21011:SF1">
    <property type="entry name" value="SMALL RIBOSOMAL SUBUNIT PROTEIN BS6M"/>
    <property type="match status" value="1"/>
</dbReference>
<evidence type="ECO:0000313" key="2">
    <source>
        <dbReference type="EMBL" id="KDO59362.1"/>
    </source>
</evidence>
<dbReference type="Proteomes" id="UP000027120">
    <property type="component" value="Unassembled WGS sequence"/>
</dbReference>